<evidence type="ECO:0000313" key="2">
    <source>
        <dbReference type="Proteomes" id="UP000789525"/>
    </source>
</evidence>
<protein>
    <submittedName>
        <fullName evidence="1">9733_t:CDS:1</fullName>
    </submittedName>
</protein>
<reference evidence="1" key="1">
    <citation type="submission" date="2021-06" db="EMBL/GenBank/DDBJ databases">
        <authorList>
            <person name="Kallberg Y."/>
            <person name="Tangrot J."/>
            <person name="Rosling A."/>
        </authorList>
    </citation>
    <scope>NUCLEOTIDE SEQUENCE</scope>
    <source>
        <strain evidence="1">CL356</strain>
    </source>
</reference>
<feature type="non-terminal residue" evidence="1">
    <location>
        <position position="1"/>
    </location>
</feature>
<keyword evidence="2" id="KW-1185">Reference proteome</keyword>
<evidence type="ECO:0000313" key="1">
    <source>
        <dbReference type="EMBL" id="CAG8685938.1"/>
    </source>
</evidence>
<comment type="caution">
    <text evidence="1">The sequence shown here is derived from an EMBL/GenBank/DDBJ whole genome shotgun (WGS) entry which is preliminary data.</text>
</comment>
<name>A0ACA9NZX9_9GLOM</name>
<accession>A0ACA9NZX9</accession>
<gene>
    <name evidence="1" type="ORF">ACOLOM_LOCUS9549</name>
</gene>
<organism evidence="1 2">
    <name type="scientific">Acaulospora colombiana</name>
    <dbReference type="NCBI Taxonomy" id="27376"/>
    <lineage>
        <taxon>Eukaryota</taxon>
        <taxon>Fungi</taxon>
        <taxon>Fungi incertae sedis</taxon>
        <taxon>Mucoromycota</taxon>
        <taxon>Glomeromycotina</taxon>
        <taxon>Glomeromycetes</taxon>
        <taxon>Diversisporales</taxon>
        <taxon>Acaulosporaceae</taxon>
        <taxon>Acaulospora</taxon>
    </lineage>
</organism>
<dbReference type="Proteomes" id="UP000789525">
    <property type="component" value="Unassembled WGS sequence"/>
</dbReference>
<sequence>TRPSSLELAGYDVPPIKELLKSLSTTGKIDLSNKLYIHIINQLNMSSVQETYGKGGAGNVSRNVNHAIEEVEAHIPTENTAGRGGYGNIQEGPGHYDYASGHAGLVDTTGRGGLGNLPEPGTHATTGTTEGTAPFKAEAHKEQKVTAADKVIGSAQIAIGKVTKITGLIEKGTERKTEGSLHSTAPVPPSAAHSGAPQEYGTSTDLKNSHGGQSRCEPNRNLDFVKIDTAVHTTHIVSMMLMPISKYRVSSSAEFQSHATQISTQFQVSNDRKSPDYPIIQILRTDALTALELRTNPTISIGIKTDTRSRLELLQKGKEVISKHKSRIALYQKLAVTEDNMELHPISKAILGSINVLYQRFEEQEQNNEFILQLVDNIASTIGYMEDVEQFARISQLRKAIEDTRPLIEETINFILRYTSRSGI</sequence>
<dbReference type="EMBL" id="CAJVPT010028009">
    <property type="protein sequence ID" value="CAG8685938.1"/>
    <property type="molecule type" value="Genomic_DNA"/>
</dbReference>
<proteinExistence type="predicted"/>
<feature type="non-terminal residue" evidence="1">
    <location>
        <position position="424"/>
    </location>
</feature>